<accession>A0A1I4UPI3</accession>
<evidence type="ECO:0000313" key="3">
    <source>
        <dbReference type="Proteomes" id="UP000199048"/>
    </source>
</evidence>
<name>A0A1I4UPI3_9HYPH</name>
<keyword evidence="3" id="KW-1185">Reference proteome</keyword>
<dbReference type="AlphaFoldDB" id="A0A1I4UPI3"/>
<dbReference type="STRING" id="582667.SAMN05192568_107411"/>
<feature type="region of interest" description="Disordered" evidence="1">
    <location>
        <begin position="40"/>
        <end position="68"/>
    </location>
</feature>
<reference evidence="3" key="1">
    <citation type="submission" date="2016-10" db="EMBL/GenBank/DDBJ databases">
        <authorList>
            <person name="Varghese N."/>
            <person name="Submissions S."/>
        </authorList>
    </citation>
    <scope>NUCLEOTIDE SEQUENCE [LARGE SCALE GENOMIC DNA]</scope>
    <source>
        <strain evidence="3">BL36</strain>
    </source>
</reference>
<evidence type="ECO:0000256" key="1">
    <source>
        <dbReference type="SAM" id="MobiDB-lite"/>
    </source>
</evidence>
<sequence length="80" mass="9098">MLYDEMGRLAGEAFRLNARITQNAMLLTVAMNYAWTASRRQQTRQTRSEIKAPVKRQAQTSRSKRCGVPTEVSARGLRVL</sequence>
<gene>
    <name evidence="2" type="ORF">SAMN05192568_107411</name>
</gene>
<protein>
    <submittedName>
        <fullName evidence="2">Uncharacterized protein</fullName>
    </submittedName>
</protein>
<dbReference type="Proteomes" id="UP000199048">
    <property type="component" value="Unassembled WGS sequence"/>
</dbReference>
<proteinExistence type="predicted"/>
<organism evidence="2 3">
    <name type="scientific">Methylobacterium pseudosasicola</name>
    <dbReference type="NCBI Taxonomy" id="582667"/>
    <lineage>
        <taxon>Bacteria</taxon>
        <taxon>Pseudomonadati</taxon>
        <taxon>Pseudomonadota</taxon>
        <taxon>Alphaproteobacteria</taxon>
        <taxon>Hyphomicrobiales</taxon>
        <taxon>Methylobacteriaceae</taxon>
        <taxon>Methylobacterium</taxon>
    </lineage>
</organism>
<dbReference type="EMBL" id="FOTK01000074">
    <property type="protein sequence ID" value="SFM90815.1"/>
    <property type="molecule type" value="Genomic_DNA"/>
</dbReference>
<evidence type="ECO:0000313" key="2">
    <source>
        <dbReference type="EMBL" id="SFM90815.1"/>
    </source>
</evidence>